<accession>A0A292Q3Y7</accession>
<proteinExistence type="predicted"/>
<gene>
    <name evidence="1" type="ORF">GSTUAT00001376001</name>
</gene>
<name>A0A292Q3Y7_9PEZI</name>
<organism evidence="1 2">
    <name type="scientific">Tuber aestivum</name>
    <name type="common">summer truffle</name>
    <dbReference type="NCBI Taxonomy" id="59557"/>
    <lineage>
        <taxon>Eukaryota</taxon>
        <taxon>Fungi</taxon>
        <taxon>Dikarya</taxon>
        <taxon>Ascomycota</taxon>
        <taxon>Pezizomycotina</taxon>
        <taxon>Pezizomycetes</taxon>
        <taxon>Pezizales</taxon>
        <taxon>Tuberaceae</taxon>
        <taxon>Tuber</taxon>
    </lineage>
</organism>
<protein>
    <submittedName>
        <fullName evidence="1">Uncharacterized protein</fullName>
    </submittedName>
</protein>
<sequence length="118" mass="12775">MFGEIFFSLQSERPAEKVKAVNEDLFDNLHNVVLRAGKVYLKPNHPEAVAYNTQEAGTRKQEFEVAFSSADQGEIDPSALPADPMDVPAFGYPLAHAVEFGYEYGGIRGGGAAAKDAI</sequence>
<dbReference type="Proteomes" id="UP001412239">
    <property type="component" value="Unassembled WGS sequence"/>
</dbReference>
<dbReference type="AlphaFoldDB" id="A0A292Q3Y7"/>
<reference evidence="1" key="1">
    <citation type="submission" date="2015-10" db="EMBL/GenBank/DDBJ databases">
        <authorList>
            <person name="Regsiter A."/>
            <person name="william w."/>
        </authorList>
    </citation>
    <scope>NUCLEOTIDE SEQUENCE</scope>
    <source>
        <strain evidence="1">Montdore</strain>
    </source>
</reference>
<dbReference type="EMBL" id="LN890958">
    <property type="protein sequence ID" value="CUS14499.1"/>
    <property type="molecule type" value="Genomic_DNA"/>
</dbReference>
<evidence type="ECO:0000313" key="1">
    <source>
        <dbReference type="EMBL" id="CUS14499.1"/>
    </source>
</evidence>
<evidence type="ECO:0000313" key="2">
    <source>
        <dbReference type="Proteomes" id="UP001412239"/>
    </source>
</evidence>
<keyword evidence="2" id="KW-1185">Reference proteome</keyword>